<comment type="similarity">
    <text evidence="1 3">Belongs to the iron/ascorbate-dependent oxidoreductase family.</text>
</comment>
<proteinExistence type="inferred from homology"/>
<reference evidence="5 6" key="1">
    <citation type="journal article" date="2015" name="Genome Announc.">
        <title>Draft Genome Sequence and Gene Annotation of the Entomopathogenic Fungus Verticillium hemipterigenum.</title>
        <authorList>
            <person name="Horn F."/>
            <person name="Habel A."/>
            <person name="Scharf D.H."/>
            <person name="Dworschak J."/>
            <person name="Brakhage A.A."/>
            <person name="Guthke R."/>
            <person name="Hertweck C."/>
            <person name="Linde J."/>
        </authorList>
    </citation>
    <scope>NUCLEOTIDE SEQUENCE [LARGE SCALE GENOMIC DNA]</scope>
</reference>
<name>A0A0A1TPP4_9HYPO</name>
<keyword evidence="6" id="KW-1185">Reference proteome</keyword>
<keyword evidence="3" id="KW-0560">Oxidoreductase</keyword>
<keyword evidence="3" id="KW-0408">Iron</keyword>
<dbReference type="GO" id="GO:0051213">
    <property type="term" value="F:dioxygenase activity"/>
    <property type="evidence" value="ECO:0007669"/>
    <property type="project" value="UniProtKB-KW"/>
</dbReference>
<dbReference type="Pfam" id="PF14226">
    <property type="entry name" value="DIOX_N"/>
    <property type="match status" value="1"/>
</dbReference>
<dbReference type="STRING" id="1531966.A0A0A1TPP4"/>
<dbReference type="PROSITE" id="PS51471">
    <property type="entry name" value="FE2OG_OXY"/>
    <property type="match status" value="1"/>
</dbReference>
<feature type="domain" description="Fe2OG dioxygenase" evidence="4">
    <location>
        <begin position="170"/>
        <end position="278"/>
    </location>
</feature>
<gene>
    <name evidence="5" type="ORF">VHEMI09095</name>
</gene>
<dbReference type="InterPro" id="IPR027443">
    <property type="entry name" value="IPNS-like_sf"/>
</dbReference>
<dbReference type="AlphaFoldDB" id="A0A0A1TPP4"/>
<dbReference type="PANTHER" id="PTHR47990">
    <property type="entry name" value="2-OXOGLUTARATE (2OG) AND FE(II)-DEPENDENT OXYGENASE SUPERFAMILY PROTEIN-RELATED"/>
    <property type="match status" value="1"/>
</dbReference>
<sequence>MADNEPIVVSTSLPTIHLDLLRSGDASESQKLLGACQNQGFFYLDLSSDPELCDLWKGMLARMKDYFDQPLDVKMQDDRSSDNYGYIPVGTEVGSKPETKDGYETLKFSRREYLKGSADLTTSVRSQADYFFSYIKEVHAITLLVLTRLSTELGLTGPKRFEADHQDTAPSLSTLVLLHYPKHAEDPNASPKNVGHLKHTDVSSLTMVLAEQWGLQLMSPETKQWEFLEPRPQHAIVNVGDFLRFLSGGKLASIVHRVIPLRERQVEDRYSIAYFLRMNDDATFEDLNGKTWTTKEWHDFKFDVFKSHVKMDTKAQFLTAMMEDGEKAAA</sequence>
<keyword evidence="2" id="KW-0223">Dioxygenase</keyword>
<organism evidence="5 6">
    <name type="scientific">[Torrubiella] hemipterigena</name>
    <dbReference type="NCBI Taxonomy" id="1531966"/>
    <lineage>
        <taxon>Eukaryota</taxon>
        <taxon>Fungi</taxon>
        <taxon>Dikarya</taxon>
        <taxon>Ascomycota</taxon>
        <taxon>Pezizomycotina</taxon>
        <taxon>Sordariomycetes</taxon>
        <taxon>Hypocreomycetidae</taxon>
        <taxon>Hypocreales</taxon>
        <taxon>Clavicipitaceae</taxon>
        <taxon>Clavicipitaceae incertae sedis</taxon>
        <taxon>'Torrubiella' clade</taxon>
    </lineage>
</organism>
<dbReference type="GO" id="GO:0046872">
    <property type="term" value="F:metal ion binding"/>
    <property type="evidence" value="ECO:0007669"/>
    <property type="project" value="UniProtKB-KW"/>
</dbReference>
<dbReference type="Pfam" id="PF03171">
    <property type="entry name" value="2OG-FeII_Oxy"/>
    <property type="match status" value="1"/>
</dbReference>
<dbReference type="HOGENOM" id="CLU_010119_4_0_1"/>
<dbReference type="OrthoDB" id="288590at2759"/>
<evidence type="ECO:0000256" key="2">
    <source>
        <dbReference type="ARBA" id="ARBA00022964"/>
    </source>
</evidence>
<dbReference type="InterPro" id="IPR005123">
    <property type="entry name" value="Oxoglu/Fe-dep_dioxygenase_dom"/>
</dbReference>
<evidence type="ECO:0000259" key="4">
    <source>
        <dbReference type="PROSITE" id="PS51471"/>
    </source>
</evidence>
<dbReference type="GO" id="GO:0044283">
    <property type="term" value="P:small molecule biosynthetic process"/>
    <property type="evidence" value="ECO:0007669"/>
    <property type="project" value="UniProtKB-ARBA"/>
</dbReference>
<dbReference type="Proteomes" id="UP000039046">
    <property type="component" value="Unassembled WGS sequence"/>
</dbReference>
<dbReference type="InterPro" id="IPR050231">
    <property type="entry name" value="Iron_ascorbate_oxido_reductase"/>
</dbReference>
<evidence type="ECO:0000256" key="1">
    <source>
        <dbReference type="ARBA" id="ARBA00008056"/>
    </source>
</evidence>
<dbReference type="InterPro" id="IPR044861">
    <property type="entry name" value="IPNS-like_FE2OG_OXY"/>
</dbReference>
<evidence type="ECO:0000313" key="5">
    <source>
        <dbReference type="EMBL" id="CEJ93513.1"/>
    </source>
</evidence>
<keyword evidence="3" id="KW-0479">Metal-binding</keyword>
<accession>A0A0A1TPP4</accession>
<evidence type="ECO:0000313" key="6">
    <source>
        <dbReference type="Proteomes" id="UP000039046"/>
    </source>
</evidence>
<dbReference type="SUPFAM" id="SSF51197">
    <property type="entry name" value="Clavaminate synthase-like"/>
    <property type="match status" value="1"/>
</dbReference>
<dbReference type="EMBL" id="CDHN01000005">
    <property type="protein sequence ID" value="CEJ93513.1"/>
    <property type="molecule type" value="Genomic_DNA"/>
</dbReference>
<dbReference type="Gene3D" id="2.60.120.330">
    <property type="entry name" value="B-lactam Antibiotic, Isopenicillin N Synthase, Chain"/>
    <property type="match status" value="1"/>
</dbReference>
<dbReference type="InterPro" id="IPR026992">
    <property type="entry name" value="DIOX_N"/>
</dbReference>
<protein>
    <recommendedName>
        <fullName evidence="4">Fe2OG dioxygenase domain-containing protein</fullName>
    </recommendedName>
</protein>
<evidence type="ECO:0000256" key="3">
    <source>
        <dbReference type="RuleBase" id="RU003682"/>
    </source>
</evidence>